<gene>
    <name evidence="2" type="ORF">LIER_36664</name>
</gene>
<accession>A0AAV3PB57</accession>
<evidence type="ECO:0000256" key="1">
    <source>
        <dbReference type="SAM" id="MobiDB-lite"/>
    </source>
</evidence>
<evidence type="ECO:0000313" key="2">
    <source>
        <dbReference type="EMBL" id="GAA0148181.1"/>
    </source>
</evidence>
<evidence type="ECO:0000313" key="3">
    <source>
        <dbReference type="Proteomes" id="UP001454036"/>
    </source>
</evidence>
<protein>
    <submittedName>
        <fullName evidence="2">Uncharacterized protein</fullName>
    </submittedName>
</protein>
<reference evidence="2 3" key="1">
    <citation type="submission" date="2024-01" db="EMBL/GenBank/DDBJ databases">
        <title>The complete chloroplast genome sequence of Lithospermum erythrorhizon: insights into the phylogenetic relationship among Boraginaceae species and the maternal lineages of purple gromwells.</title>
        <authorList>
            <person name="Okada T."/>
            <person name="Watanabe K."/>
        </authorList>
    </citation>
    <scope>NUCLEOTIDE SEQUENCE [LARGE SCALE GENOMIC DNA]</scope>
</reference>
<sequence length="158" mass="18215">MKIKTTQACTSIEVMTNDEKKKTQEAGASTIEVHIKDFDKTKLNEFRPDELKKVSLNTKDAEEEVIAYKKARKKNKKSLALVAAKTEKLIQINESGEEGADELVMLAKIFKKLLKYKNNKGEYPQKSSSKRCDNYEKRDKTKEYGSYTNDQPKYFECN</sequence>
<keyword evidence="3" id="KW-1185">Reference proteome</keyword>
<feature type="compositionally biased region" description="Basic and acidic residues" evidence="1">
    <location>
        <begin position="130"/>
        <end position="143"/>
    </location>
</feature>
<dbReference type="EMBL" id="BAABME010016962">
    <property type="protein sequence ID" value="GAA0148181.1"/>
    <property type="molecule type" value="Genomic_DNA"/>
</dbReference>
<organism evidence="2 3">
    <name type="scientific">Lithospermum erythrorhizon</name>
    <name type="common">Purple gromwell</name>
    <name type="synonym">Lithospermum officinale var. erythrorhizon</name>
    <dbReference type="NCBI Taxonomy" id="34254"/>
    <lineage>
        <taxon>Eukaryota</taxon>
        <taxon>Viridiplantae</taxon>
        <taxon>Streptophyta</taxon>
        <taxon>Embryophyta</taxon>
        <taxon>Tracheophyta</taxon>
        <taxon>Spermatophyta</taxon>
        <taxon>Magnoliopsida</taxon>
        <taxon>eudicotyledons</taxon>
        <taxon>Gunneridae</taxon>
        <taxon>Pentapetalae</taxon>
        <taxon>asterids</taxon>
        <taxon>lamiids</taxon>
        <taxon>Boraginales</taxon>
        <taxon>Boraginaceae</taxon>
        <taxon>Boraginoideae</taxon>
        <taxon>Lithospermeae</taxon>
        <taxon>Lithospermum</taxon>
    </lineage>
</organism>
<proteinExistence type="predicted"/>
<comment type="caution">
    <text evidence="2">The sequence shown here is derived from an EMBL/GenBank/DDBJ whole genome shotgun (WGS) entry which is preliminary data.</text>
</comment>
<dbReference type="AlphaFoldDB" id="A0AAV3PB57"/>
<dbReference type="Proteomes" id="UP001454036">
    <property type="component" value="Unassembled WGS sequence"/>
</dbReference>
<feature type="region of interest" description="Disordered" evidence="1">
    <location>
        <begin position="120"/>
        <end position="158"/>
    </location>
</feature>
<name>A0AAV3PB57_LITER</name>